<name>A0A9R0AIP6_CYPCA</name>
<gene>
    <name evidence="1" type="primary">LOC109075349</name>
</gene>
<dbReference type="RefSeq" id="XP_042599783.1">
    <property type="nucleotide sequence ID" value="XM_042743849.1"/>
</dbReference>
<dbReference type="AlphaFoldDB" id="A0A9R0AIP6"/>
<proteinExistence type="predicted"/>
<accession>A0A9R0AIP6</accession>
<evidence type="ECO:0000313" key="1">
    <source>
        <dbReference type="RefSeq" id="XP_042599783.1"/>
    </source>
</evidence>
<organism evidence="1">
    <name type="scientific">Cyprinus carpio</name>
    <name type="common">Common carp</name>
    <dbReference type="NCBI Taxonomy" id="7962"/>
    <lineage>
        <taxon>Eukaryota</taxon>
        <taxon>Metazoa</taxon>
        <taxon>Chordata</taxon>
        <taxon>Craniata</taxon>
        <taxon>Vertebrata</taxon>
        <taxon>Euteleostomi</taxon>
        <taxon>Actinopterygii</taxon>
        <taxon>Neopterygii</taxon>
        <taxon>Teleostei</taxon>
        <taxon>Ostariophysi</taxon>
        <taxon>Cypriniformes</taxon>
        <taxon>Cyprinidae</taxon>
        <taxon>Cyprininae</taxon>
        <taxon>Cyprinus</taxon>
    </lineage>
</organism>
<sequence>MRAIEEKKNTTFGFCNASKKLVDISALLRAVKAHCLPAPGVCMQLEDLMQNLRLMTGDTTAGESSDKVVAPDEFMNCKKAHEVQAMSEVVASLDEGLFLLVTLD</sequence>
<dbReference type="Proteomes" id="UP001155660">
    <property type="component" value="Chromosome B18"/>
</dbReference>
<protein>
    <submittedName>
        <fullName evidence="1">Methyltransferase-like protein 25 isoform X2</fullName>
    </submittedName>
</protein>
<dbReference type="GeneID" id="109075349"/>
<reference evidence="1" key="1">
    <citation type="submission" date="2025-08" db="UniProtKB">
        <authorList>
            <consortium name="RefSeq"/>
        </authorList>
    </citation>
    <scope>IDENTIFICATION</scope>
    <source>
        <tissue evidence="1">Muscle</tissue>
    </source>
</reference>